<sequence length="291" mass="32828">MVALITIILIMVGVAFFTLLERKVLGYIHLRKGPNKPGSAGVFVPFADAIKLFTKELNYPNLSNKFLFICVSILIMCVPMLLWYVVPLYSMSSELKLMMIFVIAVSSVGVYGTLGAGWSSNSKYSMMGSVRAVAQTISYEVSMTVVILLSVYYFYYDMSMYKQLSCVSWNWVGFLLFSVSVLAEANRSPFDFAEGESELVSGFNTEYSSVLFVIVFLAEYMSILFMSALCSMLFLSASYTEMICGLMFVGFFYVWARGTLPRFRYDQLMYVAWKVFLPISLLLLCVVVLVC</sequence>
<feature type="transmembrane region" description="Helical" evidence="9">
    <location>
        <begin position="97"/>
        <end position="117"/>
    </location>
</feature>
<feature type="transmembrane region" description="Helical" evidence="9">
    <location>
        <begin position="66"/>
        <end position="85"/>
    </location>
</feature>
<feature type="transmembrane region" description="Helical" evidence="9">
    <location>
        <begin position="207"/>
        <end position="226"/>
    </location>
</feature>
<dbReference type="EMBL" id="KP899795">
    <property type="protein sequence ID" value="AKS04472.1"/>
    <property type="molecule type" value="Genomic_DNA"/>
</dbReference>
<dbReference type="GO" id="GO:0003954">
    <property type="term" value="F:NADH dehydrogenase activity"/>
    <property type="evidence" value="ECO:0007669"/>
    <property type="project" value="TreeGrafter"/>
</dbReference>
<keyword evidence="8" id="KW-0830">Ubiquinone</keyword>
<evidence type="ECO:0000256" key="1">
    <source>
        <dbReference type="ARBA" id="ARBA00004141"/>
    </source>
</evidence>
<dbReference type="InterPro" id="IPR018086">
    <property type="entry name" value="NADH_UbQ_OxRdtase_su1_CS"/>
</dbReference>
<evidence type="ECO:0000256" key="6">
    <source>
        <dbReference type="ARBA" id="ARBA00023136"/>
    </source>
</evidence>
<comment type="similarity">
    <text evidence="2 7">Belongs to the complex I subunit 1 family.</text>
</comment>
<feature type="transmembrane region" description="Helical" evidence="9">
    <location>
        <begin position="167"/>
        <end position="187"/>
    </location>
</feature>
<dbReference type="GO" id="GO:0008137">
    <property type="term" value="F:NADH dehydrogenase (ubiquinone) activity"/>
    <property type="evidence" value="ECO:0007669"/>
    <property type="project" value="UniProtKB-EC"/>
</dbReference>
<comment type="subcellular location">
    <subcellularLocation>
        <location evidence="1">Membrane</location>
        <topology evidence="1">Multi-pass membrane protein</topology>
    </subcellularLocation>
    <subcellularLocation>
        <location evidence="7">Mitochondrion inner membrane</location>
        <topology evidence="7">Multi-pass membrane protein</topology>
    </subcellularLocation>
</comment>
<protein>
    <recommendedName>
        <fullName evidence="3 8">NADH-ubiquinone oxidoreductase chain 1</fullName>
        <ecNumber evidence="8">7.1.1.2</ecNumber>
    </recommendedName>
</protein>
<evidence type="ECO:0000256" key="9">
    <source>
        <dbReference type="SAM" id="Phobius"/>
    </source>
</evidence>
<keyword evidence="5 9" id="KW-1133">Transmembrane helix</keyword>
<gene>
    <name evidence="10" type="primary">NADH1</name>
</gene>
<keyword evidence="4 7" id="KW-0812">Transmembrane</keyword>
<reference evidence="10" key="1">
    <citation type="submission" date="2015-03" db="EMBL/GenBank/DDBJ databases">
        <title>Mitochondrial variation in chaetognaths.</title>
        <authorList>
            <person name="Marletaz F."/>
            <person name="Le Parco Y."/>
            <person name="Liu S."/>
            <person name="Peijnenburg K."/>
        </authorList>
    </citation>
    <scope>NUCLEOTIDE SEQUENCE</scope>
    <source>
        <strain evidence="10">SE-S3-75</strain>
    </source>
</reference>
<dbReference type="HAMAP" id="MF_01350">
    <property type="entry name" value="NDH1_NuoH"/>
    <property type="match status" value="1"/>
</dbReference>
<feature type="transmembrane region" description="Helical" evidence="9">
    <location>
        <begin position="268"/>
        <end position="290"/>
    </location>
</feature>
<accession>A0A141CLS6</accession>
<dbReference type="GO" id="GO:0005743">
    <property type="term" value="C:mitochondrial inner membrane"/>
    <property type="evidence" value="ECO:0007669"/>
    <property type="project" value="UniProtKB-SubCell"/>
</dbReference>
<dbReference type="PANTHER" id="PTHR11432">
    <property type="entry name" value="NADH DEHYDROGENASE SUBUNIT 1"/>
    <property type="match status" value="1"/>
</dbReference>
<feature type="transmembrane region" description="Helical" evidence="9">
    <location>
        <begin position="137"/>
        <end position="155"/>
    </location>
</feature>
<dbReference type="PROSITE" id="PS00668">
    <property type="entry name" value="COMPLEX1_ND1_2"/>
    <property type="match status" value="1"/>
</dbReference>
<evidence type="ECO:0000256" key="2">
    <source>
        <dbReference type="ARBA" id="ARBA00010535"/>
    </source>
</evidence>
<keyword evidence="8 10" id="KW-0496">Mitochondrion</keyword>
<dbReference type="Pfam" id="PF00146">
    <property type="entry name" value="NADHdh"/>
    <property type="match status" value="1"/>
</dbReference>
<evidence type="ECO:0000256" key="4">
    <source>
        <dbReference type="ARBA" id="ARBA00022692"/>
    </source>
</evidence>
<dbReference type="EC" id="7.1.1.2" evidence="8"/>
<evidence type="ECO:0000256" key="7">
    <source>
        <dbReference type="RuleBase" id="RU000471"/>
    </source>
</evidence>
<comment type="catalytic activity">
    <reaction evidence="8">
        <text>a ubiquinone + NADH + 5 H(+)(in) = a ubiquinol + NAD(+) + 4 H(+)(out)</text>
        <dbReference type="Rhea" id="RHEA:29091"/>
        <dbReference type="Rhea" id="RHEA-COMP:9565"/>
        <dbReference type="Rhea" id="RHEA-COMP:9566"/>
        <dbReference type="ChEBI" id="CHEBI:15378"/>
        <dbReference type="ChEBI" id="CHEBI:16389"/>
        <dbReference type="ChEBI" id="CHEBI:17976"/>
        <dbReference type="ChEBI" id="CHEBI:57540"/>
        <dbReference type="ChEBI" id="CHEBI:57945"/>
        <dbReference type="EC" id="7.1.1.2"/>
    </reaction>
</comment>
<evidence type="ECO:0000313" key="10">
    <source>
        <dbReference type="EMBL" id="AKS04472.1"/>
    </source>
</evidence>
<dbReference type="AlphaFoldDB" id="A0A141CLS6"/>
<organism evidence="10">
    <name type="scientific">Parasagitta elegans</name>
    <dbReference type="NCBI Taxonomy" id="1562708"/>
    <lineage>
        <taxon>Eukaryota</taxon>
        <taxon>Metazoa</taxon>
        <taxon>Spiralia</taxon>
        <taxon>Gnathifera</taxon>
        <taxon>Chaetognatha</taxon>
        <taxon>Sagittoidea</taxon>
        <taxon>Aphragmophora</taxon>
        <taxon>Ctenodontina</taxon>
        <taxon>Sagittidae</taxon>
        <taxon>Parasagitta</taxon>
    </lineage>
</organism>
<dbReference type="InterPro" id="IPR001694">
    <property type="entry name" value="NADH_UbQ_OxRdtase_su1/FPO"/>
</dbReference>
<keyword evidence="6 9" id="KW-0472">Membrane</keyword>
<evidence type="ECO:0000256" key="8">
    <source>
        <dbReference type="RuleBase" id="RU000473"/>
    </source>
</evidence>
<geneLocation type="mitochondrion" evidence="10"/>
<evidence type="ECO:0000256" key="5">
    <source>
        <dbReference type="ARBA" id="ARBA00022989"/>
    </source>
</evidence>
<dbReference type="GO" id="GO:0009060">
    <property type="term" value="P:aerobic respiration"/>
    <property type="evidence" value="ECO:0007669"/>
    <property type="project" value="TreeGrafter"/>
</dbReference>
<dbReference type="PANTHER" id="PTHR11432:SF3">
    <property type="entry name" value="NADH-UBIQUINONE OXIDOREDUCTASE CHAIN 1"/>
    <property type="match status" value="1"/>
</dbReference>
<evidence type="ECO:0000256" key="3">
    <source>
        <dbReference type="ARBA" id="ARBA00021009"/>
    </source>
</evidence>
<feature type="transmembrane region" description="Helical" evidence="9">
    <location>
        <begin position="233"/>
        <end position="256"/>
    </location>
</feature>
<proteinExistence type="inferred from homology"/>
<keyword evidence="7" id="KW-0520">NAD</keyword>
<name>A0A141CLS6_9BILA</name>